<organism evidence="2 3">
    <name type="scientific">Cuscuta campestris</name>
    <dbReference type="NCBI Taxonomy" id="132261"/>
    <lineage>
        <taxon>Eukaryota</taxon>
        <taxon>Viridiplantae</taxon>
        <taxon>Streptophyta</taxon>
        <taxon>Embryophyta</taxon>
        <taxon>Tracheophyta</taxon>
        <taxon>Spermatophyta</taxon>
        <taxon>Magnoliopsida</taxon>
        <taxon>eudicotyledons</taxon>
        <taxon>Gunneridae</taxon>
        <taxon>Pentapetalae</taxon>
        <taxon>asterids</taxon>
        <taxon>lamiids</taxon>
        <taxon>Solanales</taxon>
        <taxon>Convolvulaceae</taxon>
        <taxon>Cuscuteae</taxon>
        <taxon>Cuscuta</taxon>
        <taxon>Cuscuta subgen. Grammica</taxon>
        <taxon>Cuscuta sect. Cleistogrammica</taxon>
    </lineage>
</organism>
<accession>A0A484L9E1</accession>
<gene>
    <name evidence="2" type="ORF">CCAM_LOCUS14788</name>
</gene>
<keyword evidence="3" id="KW-1185">Reference proteome</keyword>
<keyword evidence="1" id="KW-0812">Transmembrane</keyword>
<evidence type="ECO:0000256" key="1">
    <source>
        <dbReference type="SAM" id="Phobius"/>
    </source>
</evidence>
<keyword evidence="1" id="KW-0472">Membrane</keyword>
<sequence length="72" mass="8320">MGKYLNVPLFTDLGSLRRVANARIKMWGRFSRTASRIKFGFITMCHSDLSLMSCFFVVQTMCCWFWAAVSLN</sequence>
<reference evidence="2 3" key="1">
    <citation type="submission" date="2018-04" db="EMBL/GenBank/DDBJ databases">
        <authorList>
            <person name="Vogel A."/>
        </authorList>
    </citation>
    <scope>NUCLEOTIDE SEQUENCE [LARGE SCALE GENOMIC DNA]</scope>
</reference>
<dbReference type="Proteomes" id="UP000595140">
    <property type="component" value="Unassembled WGS sequence"/>
</dbReference>
<evidence type="ECO:0000313" key="2">
    <source>
        <dbReference type="EMBL" id="VFQ73012.1"/>
    </source>
</evidence>
<name>A0A484L9E1_9ASTE</name>
<feature type="transmembrane region" description="Helical" evidence="1">
    <location>
        <begin position="39"/>
        <end position="67"/>
    </location>
</feature>
<keyword evidence="1" id="KW-1133">Transmembrane helix</keyword>
<proteinExistence type="predicted"/>
<protein>
    <submittedName>
        <fullName evidence="2">Uncharacterized protein</fullName>
    </submittedName>
</protein>
<dbReference type="EMBL" id="OOIL02001139">
    <property type="protein sequence ID" value="VFQ73012.1"/>
    <property type="molecule type" value="Genomic_DNA"/>
</dbReference>
<evidence type="ECO:0000313" key="3">
    <source>
        <dbReference type="Proteomes" id="UP000595140"/>
    </source>
</evidence>
<dbReference type="AlphaFoldDB" id="A0A484L9E1"/>